<gene>
    <name evidence="2" type="ORF">EMO92_09690</name>
</gene>
<dbReference type="AlphaFoldDB" id="A0A5J5E3I7"/>
<sequence length="113" mass="11910">MTIAKEADPAKKTILVTGASGGIGKQTALALAQQGHTVIMHGRNPGKTRQACEWVIEQTGNRNVSAYIADLSLMSEVARFATDIAKDCDHLDVLVNNAGGQFGNDRETTAEGA</sequence>
<comment type="caution">
    <text evidence="2">The sequence shown here is derived from an EMBL/GenBank/DDBJ whole genome shotgun (WGS) entry which is preliminary data.</text>
</comment>
<evidence type="ECO:0000313" key="2">
    <source>
        <dbReference type="EMBL" id="KAA8823703.1"/>
    </source>
</evidence>
<protein>
    <submittedName>
        <fullName evidence="2">SDR family NAD(P)-dependent oxidoreductase</fullName>
    </submittedName>
</protein>
<dbReference type="PANTHER" id="PTHR43157:SF31">
    <property type="entry name" value="PHOSPHATIDYLINOSITOL-GLYCAN BIOSYNTHESIS CLASS F PROTEIN"/>
    <property type="match status" value="1"/>
</dbReference>
<reference evidence="2 3" key="1">
    <citation type="journal article" date="2019" name="Syst. Appl. Microbiol.">
        <title>Characterization of Bifidobacterium species in feaces of the Egyptian fruit bat: Description of B. vespertilionis sp. nov. and B. rousetti sp. nov.</title>
        <authorList>
            <person name="Modesto M."/>
            <person name="Satti M."/>
            <person name="Watanabe K."/>
            <person name="Puglisi E."/>
            <person name="Morelli L."/>
            <person name="Huang C.-H."/>
            <person name="Liou J.-S."/>
            <person name="Miyashita M."/>
            <person name="Tamura T."/>
            <person name="Saito S."/>
            <person name="Mori K."/>
            <person name="Huang L."/>
            <person name="Sciavilla P."/>
            <person name="Sandri C."/>
            <person name="Spiezio C."/>
            <person name="Vitali F."/>
            <person name="Cavalieri D."/>
            <person name="Perpetuini G."/>
            <person name="Tofalo R."/>
            <person name="Bonetti A."/>
            <person name="Arita M."/>
            <person name="Mattarelli P."/>
        </authorList>
    </citation>
    <scope>NUCLEOTIDE SEQUENCE [LARGE SCALE GENOMIC DNA]</scope>
    <source>
        <strain evidence="2 3">RST19</strain>
    </source>
</reference>
<evidence type="ECO:0000256" key="1">
    <source>
        <dbReference type="ARBA" id="ARBA00023002"/>
    </source>
</evidence>
<dbReference type="Pfam" id="PF00106">
    <property type="entry name" value="adh_short"/>
    <property type="match status" value="1"/>
</dbReference>
<dbReference type="Gene3D" id="3.40.50.720">
    <property type="entry name" value="NAD(P)-binding Rossmann-like Domain"/>
    <property type="match status" value="1"/>
</dbReference>
<dbReference type="GO" id="GO:0016491">
    <property type="term" value="F:oxidoreductase activity"/>
    <property type="evidence" value="ECO:0007669"/>
    <property type="project" value="UniProtKB-KW"/>
</dbReference>
<dbReference type="RefSeq" id="WP_150335933.1">
    <property type="nucleotide sequence ID" value="NZ_RZUG01000022.1"/>
</dbReference>
<keyword evidence="1" id="KW-0560">Oxidoreductase</keyword>
<organism evidence="2 3">
    <name type="scientific">Bifidobacterium reuteri</name>
    <dbReference type="NCBI Taxonomy" id="983706"/>
    <lineage>
        <taxon>Bacteria</taxon>
        <taxon>Bacillati</taxon>
        <taxon>Actinomycetota</taxon>
        <taxon>Actinomycetes</taxon>
        <taxon>Bifidobacteriales</taxon>
        <taxon>Bifidobacteriaceae</taxon>
        <taxon>Bifidobacterium</taxon>
    </lineage>
</organism>
<dbReference type="SUPFAM" id="SSF51735">
    <property type="entry name" value="NAD(P)-binding Rossmann-fold domains"/>
    <property type="match status" value="1"/>
</dbReference>
<dbReference type="Proteomes" id="UP000326251">
    <property type="component" value="Unassembled WGS sequence"/>
</dbReference>
<dbReference type="InterPro" id="IPR002347">
    <property type="entry name" value="SDR_fam"/>
</dbReference>
<dbReference type="PRINTS" id="PR00081">
    <property type="entry name" value="GDHRDH"/>
</dbReference>
<evidence type="ECO:0000313" key="3">
    <source>
        <dbReference type="Proteomes" id="UP000326251"/>
    </source>
</evidence>
<dbReference type="PANTHER" id="PTHR43157">
    <property type="entry name" value="PHOSPHATIDYLINOSITOL-GLYCAN BIOSYNTHESIS CLASS F PROTEIN-RELATED"/>
    <property type="match status" value="1"/>
</dbReference>
<proteinExistence type="predicted"/>
<accession>A0A5J5E3I7</accession>
<name>A0A5J5E3I7_9BIFI</name>
<dbReference type="InterPro" id="IPR036291">
    <property type="entry name" value="NAD(P)-bd_dom_sf"/>
</dbReference>
<dbReference type="EMBL" id="RZUG01000022">
    <property type="protein sequence ID" value="KAA8823703.1"/>
    <property type="molecule type" value="Genomic_DNA"/>
</dbReference>